<dbReference type="PROSITE" id="PS50051">
    <property type="entry name" value="MCM_2"/>
    <property type="match status" value="1"/>
</dbReference>
<evidence type="ECO:0000256" key="16">
    <source>
        <dbReference type="RuleBase" id="RU004070"/>
    </source>
</evidence>
<dbReference type="GO" id="GO:0005524">
    <property type="term" value="F:ATP binding"/>
    <property type="evidence" value="ECO:0007669"/>
    <property type="project" value="UniProtKB-KW"/>
</dbReference>
<keyword evidence="5 16" id="KW-0547">Nucleotide-binding</keyword>
<dbReference type="GO" id="GO:0006260">
    <property type="term" value="P:DNA replication"/>
    <property type="evidence" value="ECO:0007669"/>
    <property type="project" value="InterPro"/>
</dbReference>
<keyword evidence="7" id="KW-0378">Hydrolase</keyword>
<comment type="subcellular location">
    <subcellularLocation>
        <location evidence="1">Nucleus</location>
    </subcellularLocation>
</comment>
<evidence type="ECO:0000256" key="10">
    <source>
        <dbReference type="ARBA" id="ARBA00023125"/>
    </source>
</evidence>
<dbReference type="GO" id="GO:0016787">
    <property type="term" value="F:hydrolase activity"/>
    <property type="evidence" value="ECO:0007669"/>
    <property type="project" value="UniProtKB-KW"/>
</dbReference>
<keyword evidence="6" id="KW-0227">DNA damage</keyword>
<evidence type="ECO:0000256" key="15">
    <source>
        <dbReference type="ARBA" id="ARBA00047995"/>
    </source>
</evidence>
<evidence type="ECO:0000256" key="13">
    <source>
        <dbReference type="ARBA" id="ARBA00041084"/>
    </source>
</evidence>
<keyword evidence="11" id="KW-0234">DNA repair</keyword>
<dbReference type="InterPro" id="IPR001208">
    <property type="entry name" value="MCM_dom"/>
</dbReference>
<dbReference type="FunFam" id="2.20.28.10:FF:000007">
    <property type="entry name" value="DNA helicase MCM8 isoform X1"/>
    <property type="match status" value="1"/>
</dbReference>
<accession>A0A0A9VT68</accession>
<dbReference type="GO" id="GO:0003697">
    <property type="term" value="F:single-stranded DNA binding"/>
    <property type="evidence" value="ECO:0007669"/>
    <property type="project" value="TreeGrafter"/>
</dbReference>
<dbReference type="Gene3D" id="3.40.50.300">
    <property type="entry name" value="P-loop containing nucleotide triphosphate hydrolases"/>
    <property type="match status" value="1"/>
</dbReference>
<dbReference type="SUPFAM" id="SSF50249">
    <property type="entry name" value="Nucleic acid-binding proteins"/>
    <property type="match status" value="1"/>
</dbReference>
<protein>
    <recommendedName>
        <fullName evidence="13">DNA helicase MCM8</fullName>
        <ecNumber evidence="3">3.6.4.12</ecNumber>
    </recommendedName>
    <alternativeName>
        <fullName evidence="14">Minichromosome maintenance 8</fullName>
    </alternativeName>
</protein>
<feature type="domain" description="MCM C-terminal AAA(+) ATPase" evidence="18">
    <location>
        <begin position="360"/>
        <end position="564"/>
    </location>
</feature>
<keyword evidence="10 16" id="KW-0238">DNA-binding</keyword>
<dbReference type="InterPro" id="IPR012340">
    <property type="entry name" value="NA-bd_OB-fold"/>
</dbReference>
<dbReference type="Pfam" id="PF26065">
    <property type="entry name" value="MCM8_N"/>
    <property type="match status" value="1"/>
</dbReference>
<dbReference type="Pfam" id="PF17855">
    <property type="entry name" value="MCM_lid"/>
    <property type="match status" value="1"/>
</dbReference>
<evidence type="ECO:0000313" key="19">
    <source>
        <dbReference type="EMBL" id="JAF99521.1"/>
    </source>
</evidence>
<dbReference type="GO" id="GO:0005634">
    <property type="term" value="C:nucleus"/>
    <property type="evidence" value="ECO:0007669"/>
    <property type="project" value="UniProtKB-SubCell"/>
</dbReference>
<evidence type="ECO:0000313" key="20">
    <source>
        <dbReference type="EMBL" id="JAQ13863.1"/>
    </source>
</evidence>
<evidence type="ECO:0000256" key="1">
    <source>
        <dbReference type="ARBA" id="ARBA00004123"/>
    </source>
</evidence>
<dbReference type="PRINTS" id="PR01657">
    <property type="entry name" value="MCMFAMILY"/>
</dbReference>
<dbReference type="InterPro" id="IPR033762">
    <property type="entry name" value="MCM_OB"/>
</dbReference>
<feature type="region of interest" description="Disordered" evidence="17">
    <location>
        <begin position="1"/>
        <end position="21"/>
    </location>
</feature>
<evidence type="ECO:0000256" key="8">
    <source>
        <dbReference type="ARBA" id="ARBA00022806"/>
    </source>
</evidence>
<comment type="catalytic activity">
    <reaction evidence="15">
        <text>ATP + H2O = ADP + phosphate + H(+)</text>
        <dbReference type="Rhea" id="RHEA:13065"/>
        <dbReference type="ChEBI" id="CHEBI:15377"/>
        <dbReference type="ChEBI" id="CHEBI:15378"/>
        <dbReference type="ChEBI" id="CHEBI:30616"/>
        <dbReference type="ChEBI" id="CHEBI:43474"/>
        <dbReference type="ChEBI" id="CHEBI:456216"/>
        <dbReference type="EC" id="3.6.4.12"/>
    </reaction>
</comment>
<dbReference type="InterPro" id="IPR058767">
    <property type="entry name" value="MCM8_N"/>
</dbReference>
<keyword evidence="8" id="KW-0347">Helicase</keyword>
<gene>
    <name evidence="19" type="primary">Mcm8_0</name>
    <name evidence="19" type="ORF">CM83_43969</name>
    <name evidence="20" type="ORF">g.28797</name>
</gene>
<evidence type="ECO:0000256" key="11">
    <source>
        <dbReference type="ARBA" id="ARBA00023204"/>
    </source>
</evidence>
<dbReference type="Gene3D" id="2.20.28.10">
    <property type="match status" value="1"/>
</dbReference>
<dbReference type="CDD" id="cd22247">
    <property type="entry name" value="MCM8_WHD"/>
    <property type="match status" value="1"/>
</dbReference>
<evidence type="ECO:0000256" key="6">
    <source>
        <dbReference type="ARBA" id="ARBA00022763"/>
    </source>
</evidence>
<dbReference type="InterPro" id="IPR018525">
    <property type="entry name" value="MCM_CS"/>
</dbReference>
<dbReference type="PROSITE" id="PS00847">
    <property type="entry name" value="MCM_1"/>
    <property type="match status" value="1"/>
</dbReference>
<evidence type="ECO:0000256" key="9">
    <source>
        <dbReference type="ARBA" id="ARBA00022840"/>
    </source>
</evidence>
<sequence>MTDSGNKRGGRGRGAWRGGRGWVPKPTVPSFSENDIDYGNFSLNETLGLSNVPYKGWYRYFPDEEYSAISPIVLKTRAAVDFFETLKSSLSLKELEDRRYFNLEVRLILQNDHLLSSWTNFEDDLREDPGRTISCLGLALHTVACTLPSSDAYSDLPYLRIRIVHYQPVIPLRDIKAGLFGKLITIRGTVIRVGPTRLLCTRMGFACVVCRQPQALTLKDGAYGTPKSCPADECRSKNFVPLCSSPLTQTKNLQIIKLQESIGDDDAKNGGGRVPRSVEVEFTDDLVDSCSPGDTVTITGIVKINNEEGKKKNGANLFTLFLEGNSIQNAKGSSGRLANNVEFSLKDYYAIQEIHNEVDIFRLLVNSVCPAVYGHELVKAGILLSLVGGAIQQSNSPISKRPLIHVLIVGDPGLGKSHMLHAAAAVAPRGVYVCGNTTSSSGLTVTLCRESGGDFALEAGALVLANHGVCCIDEFDKMTSQHQALLEAMEQERLSVAKGGVVCTLPAHSTIIAAANPKGGHYNKSKSVVENLKMSAPLLSRFDLVFILLDKPNEEMDCLLSEHVLALHTGARSNSENVSLRTTFHEDPNESLNLNVSCVPQMRLINRLKILPGEAVELVPQELLRKYIAYVRKYVPCPKLSPEAGQVLQNFYLELRGSHRDKDSTPVTTRQLESMIRMTEARAKVELREEATEADARDVVELMRSTLHDVFDDGQGRMDFKRSVNGTGLSQASRAKRFIAGLQRRAQLENRNTFSTDEMKELCRLLDLQVPDFLSFIAVLNTQGFLLKKSATSYKLLTV</sequence>
<evidence type="ECO:0000259" key="18">
    <source>
        <dbReference type="PROSITE" id="PS50051"/>
    </source>
</evidence>
<dbReference type="Gene3D" id="2.40.50.140">
    <property type="entry name" value="Nucleic acid-binding proteins"/>
    <property type="match status" value="1"/>
</dbReference>
<evidence type="ECO:0000256" key="14">
    <source>
        <dbReference type="ARBA" id="ARBA00042306"/>
    </source>
</evidence>
<dbReference type="InterPro" id="IPR003593">
    <property type="entry name" value="AAA+_ATPase"/>
</dbReference>
<dbReference type="EC" id="3.6.4.12" evidence="3"/>
<dbReference type="Pfam" id="PF25051">
    <property type="entry name" value="WHD_MCM8"/>
    <property type="match status" value="1"/>
</dbReference>
<evidence type="ECO:0000256" key="12">
    <source>
        <dbReference type="ARBA" id="ARBA00023242"/>
    </source>
</evidence>
<evidence type="ECO:0000256" key="3">
    <source>
        <dbReference type="ARBA" id="ARBA00012551"/>
    </source>
</evidence>
<keyword evidence="12" id="KW-0539">Nucleus</keyword>
<dbReference type="EMBL" id="GDHC01004766">
    <property type="protein sequence ID" value="JAQ13863.1"/>
    <property type="molecule type" value="Transcribed_RNA"/>
</dbReference>
<dbReference type="AlphaFoldDB" id="A0A0A9VT68"/>
<dbReference type="PANTHER" id="PTHR11630">
    <property type="entry name" value="DNA REPLICATION LICENSING FACTOR MCM FAMILY MEMBER"/>
    <property type="match status" value="1"/>
</dbReference>
<dbReference type="InterPro" id="IPR027417">
    <property type="entry name" value="P-loop_NTPase"/>
</dbReference>
<dbReference type="InterPro" id="IPR041562">
    <property type="entry name" value="MCM_lid"/>
</dbReference>
<keyword evidence="9 16" id="KW-0067">ATP-binding</keyword>
<reference evidence="20" key="3">
    <citation type="journal article" date="2016" name="Gigascience">
        <title>De novo construction of an expanded transcriptome assembly for the western tarnished plant bug, Lygus hesperus.</title>
        <authorList>
            <person name="Tassone E.E."/>
            <person name="Geib S.M."/>
            <person name="Hall B."/>
            <person name="Fabrick J.A."/>
            <person name="Brent C.S."/>
            <person name="Hull J.J."/>
        </authorList>
    </citation>
    <scope>NUCLEOTIDE SEQUENCE</scope>
</reference>
<dbReference type="GO" id="GO:0097362">
    <property type="term" value="C:MCM8-MCM9 complex"/>
    <property type="evidence" value="ECO:0007669"/>
    <property type="project" value="UniProtKB-ARBA"/>
</dbReference>
<organism evidence="19">
    <name type="scientific">Lygus hesperus</name>
    <name type="common">Western plant bug</name>
    <dbReference type="NCBI Taxonomy" id="30085"/>
    <lineage>
        <taxon>Eukaryota</taxon>
        <taxon>Metazoa</taxon>
        <taxon>Ecdysozoa</taxon>
        <taxon>Arthropoda</taxon>
        <taxon>Hexapoda</taxon>
        <taxon>Insecta</taxon>
        <taxon>Pterygota</taxon>
        <taxon>Neoptera</taxon>
        <taxon>Paraneoptera</taxon>
        <taxon>Hemiptera</taxon>
        <taxon>Heteroptera</taxon>
        <taxon>Panheteroptera</taxon>
        <taxon>Cimicomorpha</taxon>
        <taxon>Miridae</taxon>
        <taxon>Mirini</taxon>
        <taxon>Lygus</taxon>
    </lineage>
</organism>
<dbReference type="InterPro" id="IPR056875">
    <property type="entry name" value="MCM8/REC_WHD"/>
</dbReference>
<dbReference type="PANTHER" id="PTHR11630:SF47">
    <property type="entry name" value="DNA HELICASE MCM8"/>
    <property type="match status" value="1"/>
</dbReference>
<evidence type="ECO:0000256" key="5">
    <source>
        <dbReference type="ARBA" id="ARBA00022741"/>
    </source>
</evidence>
<evidence type="ECO:0000256" key="17">
    <source>
        <dbReference type="SAM" id="MobiDB-lite"/>
    </source>
</evidence>
<keyword evidence="4" id="KW-0235">DNA replication</keyword>
<feature type="compositionally biased region" description="Gly residues" evidence="17">
    <location>
        <begin position="12"/>
        <end position="21"/>
    </location>
</feature>
<dbReference type="GO" id="GO:0017116">
    <property type="term" value="F:single-stranded DNA helicase activity"/>
    <property type="evidence" value="ECO:0007669"/>
    <property type="project" value="TreeGrafter"/>
</dbReference>
<name>A0A0A9VT68_LYGHE</name>
<evidence type="ECO:0000256" key="7">
    <source>
        <dbReference type="ARBA" id="ARBA00022801"/>
    </source>
</evidence>
<dbReference type="SMART" id="SM00350">
    <property type="entry name" value="MCM"/>
    <property type="match status" value="1"/>
</dbReference>
<dbReference type="EMBL" id="GBHO01044082">
    <property type="protein sequence ID" value="JAF99521.1"/>
    <property type="molecule type" value="Transcribed_RNA"/>
</dbReference>
<reference evidence="19" key="2">
    <citation type="submission" date="2014-07" db="EMBL/GenBank/DDBJ databases">
        <authorList>
            <person name="Hull J."/>
        </authorList>
    </citation>
    <scope>NUCLEOTIDE SEQUENCE</scope>
</reference>
<dbReference type="InterPro" id="IPR031327">
    <property type="entry name" value="MCM"/>
</dbReference>
<dbReference type="Pfam" id="PF17207">
    <property type="entry name" value="MCM_OB"/>
    <property type="match status" value="1"/>
</dbReference>
<proteinExistence type="inferred from homology"/>
<dbReference type="SUPFAM" id="SSF52540">
    <property type="entry name" value="P-loop containing nucleoside triphosphate hydrolases"/>
    <property type="match status" value="1"/>
</dbReference>
<evidence type="ECO:0000256" key="4">
    <source>
        <dbReference type="ARBA" id="ARBA00022705"/>
    </source>
</evidence>
<comment type="similarity">
    <text evidence="2 16">Belongs to the MCM family.</text>
</comment>
<reference evidence="19" key="1">
    <citation type="journal article" date="2014" name="PLoS ONE">
        <title>Transcriptome-Based Identification of ABC Transporters in the Western Tarnished Plant Bug Lygus hesperus.</title>
        <authorList>
            <person name="Hull J.J."/>
            <person name="Chaney K."/>
            <person name="Geib S.M."/>
            <person name="Fabrick J.A."/>
            <person name="Brent C.S."/>
            <person name="Walsh D."/>
            <person name="Lavine L.C."/>
        </authorList>
    </citation>
    <scope>NUCLEOTIDE SEQUENCE</scope>
</reference>
<dbReference type="Pfam" id="PF00493">
    <property type="entry name" value="MCM"/>
    <property type="match status" value="1"/>
</dbReference>
<evidence type="ECO:0000256" key="2">
    <source>
        <dbReference type="ARBA" id="ARBA00008010"/>
    </source>
</evidence>
<dbReference type="GO" id="GO:0000724">
    <property type="term" value="P:double-strand break repair via homologous recombination"/>
    <property type="evidence" value="ECO:0007669"/>
    <property type="project" value="UniProtKB-ARBA"/>
</dbReference>
<dbReference type="SMART" id="SM00382">
    <property type="entry name" value="AAA"/>
    <property type="match status" value="1"/>
</dbReference>